<keyword evidence="1" id="KW-0521">NADP</keyword>
<comment type="caution">
    <text evidence="4">The sequence shown here is derived from an EMBL/GenBank/DDBJ whole genome shotgun (WGS) entry which is preliminary data.</text>
</comment>
<reference evidence="5" key="1">
    <citation type="submission" date="2023-07" db="EMBL/GenBank/DDBJ databases">
        <title>30 novel species of actinomycetes from the DSMZ collection.</title>
        <authorList>
            <person name="Nouioui I."/>
        </authorList>
    </citation>
    <scope>NUCLEOTIDE SEQUENCE [LARGE SCALE GENOMIC DNA]</scope>
    <source>
        <strain evidence="5">DSM 44918</strain>
    </source>
</reference>
<keyword evidence="5" id="KW-1185">Reference proteome</keyword>
<dbReference type="CDD" id="cd08244">
    <property type="entry name" value="MDR_enoyl_red"/>
    <property type="match status" value="1"/>
</dbReference>
<sequence>MHAVRLHAFGPAENLVYEEVPDLTPGPGQVRIAVAASGVHLVDTVLRQGPVPDAPHFPVPELPTVPGREVAGTVDAVGEGVDAAWLGRRVAAHLGMVPGGYGTQAVTGEEKLHALPDGLPFDRAVALLGTGRMTMGVLRFTEIAAGDTVLVLAAAGGIGSLLVQYARHRGATVVGAAGGPAKVAVVKDLGADLAVDYDAPGWADEIRAALGDRPVKHLFEGVGGDRGHAALALLAPGGTHVCYGYAATGTDAAGHVAPSPEEQAALGITSVTALGPTLFARIGGQENMRLLEEESFAQAASGVLVPLVQRFPLAEAARAHRALETRATTGKVVLVSP</sequence>
<dbReference type="Proteomes" id="UP001183420">
    <property type="component" value="Unassembled WGS sequence"/>
</dbReference>
<dbReference type="Gene3D" id="3.90.180.10">
    <property type="entry name" value="Medium-chain alcohol dehydrogenases, catalytic domain"/>
    <property type="match status" value="1"/>
</dbReference>
<dbReference type="Pfam" id="PF08240">
    <property type="entry name" value="ADH_N"/>
    <property type="match status" value="1"/>
</dbReference>
<feature type="domain" description="Enoyl reductase (ER)" evidence="3">
    <location>
        <begin position="10"/>
        <end position="334"/>
    </location>
</feature>
<dbReference type="SUPFAM" id="SSF50129">
    <property type="entry name" value="GroES-like"/>
    <property type="match status" value="1"/>
</dbReference>
<organism evidence="4 5">
    <name type="scientific">Streptomyces millisiae</name>
    <dbReference type="NCBI Taxonomy" id="3075542"/>
    <lineage>
        <taxon>Bacteria</taxon>
        <taxon>Bacillati</taxon>
        <taxon>Actinomycetota</taxon>
        <taxon>Actinomycetes</taxon>
        <taxon>Kitasatosporales</taxon>
        <taxon>Streptomycetaceae</taxon>
        <taxon>Streptomyces</taxon>
    </lineage>
</organism>
<dbReference type="Pfam" id="PF00107">
    <property type="entry name" value="ADH_zinc_N"/>
    <property type="match status" value="1"/>
</dbReference>
<dbReference type="InterPro" id="IPR002364">
    <property type="entry name" value="Quin_OxRdtase/zeta-crystal_CS"/>
</dbReference>
<dbReference type="InterPro" id="IPR013149">
    <property type="entry name" value="ADH-like_C"/>
</dbReference>
<evidence type="ECO:0000256" key="1">
    <source>
        <dbReference type="ARBA" id="ARBA00022857"/>
    </source>
</evidence>
<evidence type="ECO:0000313" key="5">
    <source>
        <dbReference type="Proteomes" id="UP001183420"/>
    </source>
</evidence>
<dbReference type="RefSeq" id="WP_311603817.1">
    <property type="nucleotide sequence ID" value="NZ_JAVREM010000077.1"/>
</dbReference>
<dbReference type="Gene3D" id="3.40.50.720">
    <property type="entry name" value="NAD(P)-binding Rossmann-like Domain"/>
    <property type="match status" value="1"/>
</dbReference>
<evidence type="ECO:0000259" key="3">
    <source>
        <dbReference type="SMART" id="SM00829"/>
    </source>
</evidence>
<dbReference type="EMBL" id="JAVREM010000077">
    <property type="protein sequence ID" value="MDT0322900.1"/>
    <property type="molecule type" value="Genomic_DNA"/>
</dbReference>
<dbReference type="InterPro" id="IPR020843">
    <property type="entry name" value="ER"/>
</dbReference>
<dbReference type="SMART" id="SM00829">
    <property type="entry name" value="PKS_ER"/>
    <property type="match status" value="1"/>
</dbReference>
<dbReference type="InterPro" id="IPR013154">
    <property type="entry name" value="ADH-like_N"/>
</dbReference>
<dbReference type="PANTHER" id="PTHR48106">
    <property type="entry name" value="QUINONE OXIDOREDUCTASE PIG3-RELATED"/>
    <property type="match status" value="1"/>
</dbReference>
<dbReference type="InterPro" id="IPR011032">
    <property type="entry name" value="GroES-like_sf"/>
</dbReference>
<name>A0ABU2LZ82_9ACTN</name>
<proteinExistence type="predicted"/>
<dbReference type="SUPFAM" id="SSF51735">
    <property type="entry name" value="NAD(P)-binding Rossmann-fold domains"/>
    <property type="match status" value="1"/>
</dbReference>
<gene>
    <name evidence="4" type="ORF">RNC47_31760</name>
</gene>
<evidence type="ECO:0000313" key="4">
    <source>
        <dbReference type="EMBL" id="MDT0322900.1"/>
    </source>
</evidence>
<dbReference type="PANTHER" id="PTHR48106:SF13">
    <property type="entry name" value="QUINONE OXIDOREDUCTASE-RELATED"/>
    <property type="match status" value="1"/>
</dbReference>
<accession>A0ABU2LZ82</accession>
<dbReference type="PROSITE" id="PS01162">
    <property type="entry name" value="QOR_ZETA_CRYSTAL"/>
    <property type="match status" value="1"/>
</dbReference>
<protein>
    <submittedName>
        <fullName evidence="4">Zinc-binding dehydrogenase</fullName>
    </submittedName>
</protein>
<dbReference type="InterPro" id="IPR036291">
    <property type="entry name" value="NAD(P)-bd_dom_sf"/>
</dbReference>
<keyword evidence="2" id="KW-0560">Oxidoreductase</keyword>
<evidence type="ECO:0000256" key="2">
    <source>
        <dbReference type="ARBA" id="ARBA00023002"/>
    </source>
</evidence>